<dbReference type="SUPFAM" id="SSF116734">
    <property type="entry name" value="DNA methylase specificity domain"/>
    <property type="match status" value="2"/>
</dbReference>
<feature type="domain" description="Type I restriction modification DNA specificity" evidence="4">
    <location>
        <begin position="190"/>
        <end position="364"/>
    </location>
</feature>
<dbReference type="CDD" id="cd17273">
    <property type="entry name" value="RMtype1_S_EcoJA69PI-TRD1-CR1_like"/>
    <property type="match status" value="1"/>
</dbReference>
<comment type="similarity">
    <text evidence="1">Belongs to the type-I restriction system S methylase family.</text>
</comment>
<name>A0A9R1C7G9_9BACT</name>
<dbReference type="RefSeq" id="WP_223927747.1">
    <property type="nucleotide sequence ID" value="NZ_BPTU01000003.1"/>
</dbReference>
<feature type="domain" description="Type I restriction modification DNA specificity" evidence="4">
    <location>
        <begin position="66"/>
        <end position="170"/>
    </location>
</feature>
<dbReference type="GO" id="GO:0009307">
    <property type="term" value="P:DNA restriction-modification system"/>
    <property type="evidence" value="ECO:0007669"/>
    <property type="project" value="UniProtKB-KW"/>
</dbReference>
<gene>
    <name evidence="5" type="ORF">PRLR5076_02820</name>
</gene>
<dbReference type="GeneID" id="72468336"/>
<dbReference type="Proteomes" id="UP000825483">
    <property type="component" value="Unassembled WGS sequence"/>
</dbReference>
<sequence>MTSYKRLGEFIEPIDERNSDLKVKLAQGINNNKYFQAPKQVATNSRADKIVRTGYFAYNRATTRNGDKISIAYRQGPDCTVSSAYQVFRIKNKKLLNPKYLMMWYKRPDFDRYALYMSKGSAHEFFNWEEMCDVMLPVPSIDEQNRIVAEYEAIDNRISVNKRIIEKLEQTAMTLYRHTFVEGIDQDNPPEGWEVGHISDLGEIVSGATPSTEHPEYWTNDGIHWLSPADLSKQNKKFISRGDRDITEAGYKSASTRMLPTGSVLFSSRAPIGLLGIAVNEVCTNQGFKSIIPKKEIGNGYVYYTLKHMKEMIASQNTGSTFAEVSGKTLGQYSVVLPPQGLLVDFQSIIEKLFRYQYSLEKEISILSTVNSLRLNSLEKK</sequence>
<proteinExistence type="inferred from homology"/>
<keyword evidence="3" id="KW-0238">DNA-binding</keyword>
<dbReference type="AlphaFoldDB" id="A0A9R1C7G9"/>
<organism evidence="5 6">
    <name type="scientific">Prevotella lacticifex</name>
    <dbReference type="NCBI Taxonomy" id="2854755"/>
    <lineage>
        <taxon>Bacteria</taxon>
        <taxon>Pseudomonadati</taxon>
        <taxon>Bacteroidota</taxon>
        <taxon>Bacteroidia</taxon>
        <taxon>Bacteroidales</taxon>
        <taxon>Prevotellaceae</taxon>
        <taxon>Prevotella</taxon>
    </lineage>
</organism>
<evidence type="ECO:0000313" key="6">
    <source>
        <dbReference type="Proteomes" id="UP000825483"/>
    </source>
</evidence>
<dbReference type="Gene3D" id="3.90.220.20">
    <property type="entry name" value="DNA methylase specificity domains"/>
    <property type="match status" value="2"/>
</dbReference>
<reference evidence="5" key="1">
    <citation type="journal article" date="2022" name="Int. J. Syst. Evol. Microbiol.">
        <title>Prevotella lacticifex sp. nov., isolated from the rumen of cows.</title>
        <authorList>
            <person name="Shinkai T."/>
            <person name="Ikeyama N."/>
            <person name="Kumagai M."/>
            <person name="Ohmori H."/>
            <person name="Sakamoto M."/>
            <person name="Ohkuma M."/>
            <person name="Mitsumori M."/>
        </authorList>
    </citation>
    <scope>NUCLEOTIDE SEQUENCE</scope>
    <source>
        <strain evidence="5">R5076</strain>
    </source>
</reference>
<comment type="caution">
    <text evidence="5">The sequence shown here is derived from an EMBL/GenBank/DDBJ whole genome shotgun (WGS) entry which is preliminary data.</text>
</comment>
<dbReference type="EMBL" id="BPUB01000001">
    <property type="protein sequence ID" value="GJG57431.1"/>
    <property type="molecule type" value="Genomic_DNA"/>
</dbReference>
<dbReference type="InterPro" id="IPR044946">
    <property type="entry name" value="Restrct_endonuc_typeI_TRD_sf"/>
</dbReference>
<keyword evidence="2" id="KW-0680">Restriction system</keyword>
<dbReference type="Pfam" id="PF01420">
    <property type="entry name" value="Methylase_S"/>
    <property type="match status" value="2"/>
</dbReference>
<dbReference type="InterPro" id="IPR000055">
    <property type="entry name" value="Restrct_endonuc_typeI_TRD"/>
</dbReference>
<evidence type="ECO:0000313" key="5">
    <source>
        <dbReference type="EMBL" id="GJG57431.1"/>
    </source>
</evidence>
<evidence type="ECO:0000256" key="2">
    <source>
        <dbReference type="ARBA" id="ARBA00022747"/>
    </source>
</evidence>
<dbReference type="PANTHER" id="PTHR30408">
    <property type="entry name" value="TYPE-1 RESTRICTION ENZYME ECOKI SPECIFICITY PROTEIN"/>
    <property type="match status" value="1"/>
</dbReference>
<dbReference type="PANTHER" id="PTHR30408:SF12">
    <property type="entry name" value="TYPE I RESTRICTION ENZYME MJAVIII SPECIFICITY SUBUNIT"/>
    <property type="match status" value="1"/>
</dbReference>
<keyword evidence="6" id="KW-1185">Reference proteome</keyword>
<accession>A0A9R1C7G9</accession>
<evidence type="ECO:0000256" key="3">
    <source>
        <dbReference type="ARBA" id="ARBA00023125"/>
    </source>
</evidence>
<evidence type="ECO:0000259" key="4">
    <source>
        <dbReference type="Pfam" id="PF01420"/>
    </source>
</evidence>
<evidence type="ECO:0000256" key="1">
    <source>
        <dbReference type="ARBA" id="ARBA00010923"/>
    </source>
</evidence>
<protein>
    <recommendedName>
        <fullName evidence="4">Type I restriction modification DNA specificity domain-containing protein</fullName>
    </recommendedName>
</protein>
<dbReference type="InterPro" id="IPR052021">
    <property type="entry name" value="Type-I_RS_S_subunit"/>
</dbReference>
<dbReference type="GO" id="GO:0003677">
    <property type="term" value="F:DNA binding"/>
    <property type="evidence" value="ECO:0007669"/>
    <property type="project" value="UniProtKB-KW"/>
</dbReference>